<keyword evidence="1" id="KW-0805">Transcription regulation</keyword>
<feature type="domain" description="HTH araC/xylS-type" evidence="4">
    <location>
        <begin position="189"/>
        <end position="287"/>
    </location>
</feature>
<dbReference type="InterPro" id="IPR037923">
    <property type="entry name" value="HTH-like"/>
</dbReference>
<evidence type="ECO:0000256" key="3">
    <source>
        <dbReference type="ARBA" id="ARBA00023163"/>
    </source>
</evidence>
<accession>A0ABS9IZL2</accession>
<dbReference type="Gene3D" id="1.10.10.60">
    <property type="entry name" value="Homeodomain-like"/>
    <property type="match status" value="1"/>
</dbReference>
<dbReference type="PROSITE" id="PS01124">
    <property type="entry name" value="HTH_ARAC_FAMILY_2"/>
    <property type="match status" value="1"/>
</dbReference>
<dbReference type="PANTHER" id="PTHR43280:SF32">
    <property type="entry name" value="TRANSCRIPTIONAL REGULATORY PROTEIN"/>
    <property type="match status" value="1"/>
</dbReference>
<name>A0ABS9IZL2_9FLAO</name>
<dbReference type="Proteomes" id="UP000829517">
    <property type="component" value="Unassembled WGS sequence"/>
</dbReference>
<gene>
    <name evidence="5" type="ORF">JM658_02165</name>
</gene>
<keyword evidence="3" id="KW-0804">Transcription</keyword>
<dbReference type="SUPFAM" id="SSF51215">
    <property type="entry name" value="Regulatory protein AraC"/>
    <property type="match status" value="1"/>
</dbReference>
<keyword evidence="6" id="KW-1185">Reference proteome</keyword>
<sequence>MKNTPILSLSDIFSNNEDYFYINSLSSHFKSHFKIIEKAHKHDFYFCVFFKEGIGTHEIDFKTYNIKPRSLFLLRPGQIHSWQFNSPPKGYILLHTKEFIEFPFVKEYLESYPFYKFNKEPVLYLTKEEASNIEIYYEKLFLEFSDNKIYKNEILNAFVKIIYIEAARLFNNPTINKKHIPSRYFKVLNLLESMIENDFKTKKNASFYSNELHITTKHLNRIVNNTLSKTTSEIINERVILEAKRLIAHTNYTLKYISEELGYDDYAYFSRFFKSKTDFTPSQFKNKYKV</sequence>
<dbReference type="InterPro" id="IPR018060">
    <property type="entry name" value="HTH_AraC"/>
</dbReference>
<evidence type="ECO:0000256" key="1">
    <source>
        <dbReference type="ARBA" id="ARBA00023015"/>
    </source>
</evidence>
<keyword evidence="2" id="KW-0238">DNA-binding</keyword>
<dbReference type="EMBL" id="JAETXX010000001">
    <property type="protein sequence ID" value="MCF8713618.1"/>
    <property type="molecule type" value="Genomic_DNA"/>
</dbReference>
<protein>
    <submittedName>
        <fullName evidence="5">Helix-turn-helix domain-containing protein</fullName>
    </submittedName>
</protein>
<dbReference type="SMART" id="SM00342">
    <property type="entry name" value="HTH_ARAC"/>
    <property type="match status" value="1"/>
</dbReference>
<reference evidence="5 6" key="1">
    <citation type="submission" date="2021-01" db="EMBL/GenBank/DDBJ databases">
        <title>Genome sequencing of Joostella atrarenae M1-2 (= KCTC 23194).</title>
        <authorList>
            <person name="Zakaria M.R."/>
            <person name="Lam M.Q."/>
            <person name="Chong C.S."/>
        </authorList>
    </citation>
    <scope>NUCLEOTIDE SEQUENCE [LARGE SCALE GENOMIC DNA]</scope>
    <source>
        <strain evidence="5 6">M1-2</strain>
    </source>
</reference>
<evidence type="ECO:0000259" key="4">
    <source>
        <dbReference type="PROSITE" id="PS01124"/>
    </source>
</evidence>
<proteinExistence type="predicted"/>
<dbReference type="InterPro" id="IPR009057">
    <property type="entry name" value="Homeodomain-like_sf"/>
</dbReference>
<dbReference type="PANTHER" id="PTHR43280">
    <property type="entry name" value="ARAC-FAMILY TRANSCRIPTIONAL REGULATOR"/>
    <property type="match status" value="1"/>
</dbReference>
<evidence type="ECO:0000313" key="6">
    <source>
        <dbReference type="Proteomes" id="UP000829517"/>
    </source>
</evidence>
<evidence type="ECO:0000313" key="5">
    <source>
        <dbReference type="EMBL" id="MCF8713618.1"/>
    </source>
</evidence>
<comment type="caution">
    <text evidence="5">The sequence shown here is derived from an EMBL/GenBank/DDBJ whole genome shotgun (WGS) entry which is preliminary data.</text>
</comment>
<evidence type="ECO:0000256" key="2">
    <source>
        <dbReference type="ARBA" id="ARBA00023125"/>
    </source>
</evidence>
<dbReference type="Pfam" id="PF02311">
    <property type="entry name" value="AraC_binding"/>
    <property type="match status" value="1"/>
</dbReference>
<dbReference type="InterPro" id="IPR003313">
    <property type="entry name" value="AraC-bd"/>
</dbReference>
<dbReference type="RefSeq" id="WP_236957584.1">
    <property type="nucleotide sequence ID" value="NZ_JAETXX010000001.1"/>
</dbReference>
<organism evidence="5 6">
    <name type="scientific">Joostella atrarenae</name>
    <dbReference type="NCBI Taxonomy" id="679257"/>
    <lineage>
        <taxon>Bacteria</taxon>
        <taxon>Pseudomonadati</taxon>
        <taxon>Bacteroidota</taxon>
        <taxon>Flavobacteriia</taxon>
        <taxon>Flavobacteriales</taxon>
        <taxon>Flavobacteriaceae</taxon>
        <taxon>Joostella</taxon>
    </lineage>
</organism>
<dbReference type="Pfam" id="PF12833">
    <property type="entry name" value="HTH_18"/>
    <property type="match status" value="1"/>
</dbReference>
<dbReference type="SUPFAM" id="SSF46689">
    <property type="entry name" value="Homeodomain-like"/>
    <property type="match status" value="1"/>
</dbReference>